<feature type="compositionally biased region" description="Low complexity" evidence="1">
    <location>
        <begin position="137"/>
        <end position="147"/>
    </location>
</feature>
<evidence type="ECO:0000313" key="3">
    <source>
        <dbReference type="Proteomes" id="UP001630127"/>
    </source>
</evidence>
<comment type="caution">
    <text evidence="2">The sequence shown here is derived from an EMBL/GenBank/DDBJ whole genome shotgun (WGS) entry which is preliminary data.</text>
</comment>
<feature type="compositionally biased region" description="Acidic residues" evidence="1">
    <location>
        <begin position="80"/>
        <end position="95"/>
    </location>
</feature>
<evidence type="ECO:0000256" key="1">
    <source>
        <dbReference type="SAM" id="MobiDB-lite"/>
    </source>
</evidence>
<reference evidence="2 3" key="1">
    <citation type="submission" date="2024-11" db="EMBL/GenBank/DDBJ databases">
        <title>A near-complete genome assembly of Cinchona calisaya.</title>
        <authorList>
            <person name="Lian D.C."/>
            <person name="Zhao X.W."/>
            <person name="Wei L."/>
        </authorList>
    </citation>
    <scope>NUCLEOTIDE SEQUENCE [LARGE SCALE GENOMIC DNA]</scope>
    <source>
        <tissue evidence="2">Nenye</tissue>
    </source>
</reference>
<name>A0ABD2Y9J8_9GENT</name>
<organism evidence="2 3">
    <name type="scientific">Cinchona calisaya</name>
    <dbReference type="NCBI Taxonomy" id="153742"/>
    <lineage>
        <taxon>Eukaryota</taxon>
        <taxon>Viridiplantae</taxon>
        <taxon>Streptophyta</taxon>
        <taxon>Embryophyta</taxon>
        <taxon>Tracheophyta</taxon>
        <taxon>Spermatophyta</taxon>
        <taxon>Magnoliopsida</taxon>
        <taxon>eudicotyledons</taxon>
        <taxon>Gunneridae</taxon>
        <taxon>Pentapetalae</taxon>
        <taxon>asterids</taxon>
        <taxon>lamiids</taxon>
        <taxon>Gentianales</taxon>
        <taxon>Rubiaceae</taxon>
        <taxon>Cinchonoideae</taxon>
        <taxon>Cinchoneae</taxon>
        <taxon>Cinchona</taxon>
    </lineage>
</organism>
<feature type="region of interest" description="Disordered" evidence="1">
    <location>
        <begin position="70"/>
        <end position="181"/>
    </location>
</feature>
<evidence type="ECO:0008006" key="4">
    <source>
        <dbReference type="Google" id="ProtNLM"/>
    </source>
</evidence>
<protein>
    <recommendedName>
        <fullName evidence="4">MBD domain-containing protein</fullName>
    </recommendedName>
</protein>
<feature type="compositionally biased region" description="Polar residues" evidence="1">
    <location>
        <begin position="115"/>
        <end position="129"/>
    </location>
</feature>
<dbReference type="EMBL" id="JBJUIK010000015">
    <property type="protein sequence ID" value="KAL3502899.1"/>
    <property type="molecule type" value="Genomic_DNA"/>
</dbReference>
<evidence type="ECO:0000313" key="2">
    <source>
        <dbReference type="EMBL" id="KAL3502899.1"/>
    </source>
</evidence>
<gene>
    <name evidence="2" type="ORF">ACH5RR_037348</name>
</gene>
<sequence length="181" mass="20184">MVSIRRRKLLKENTGETALPLGWHLVHQVNPDGEIVKFYTNDIGQKFYTMEDLLRYVAYTQREKVSIYKPGFDATQLPDTDSESDGLDSSEEEEKRDEPPGASKPKKQDGDISTRKNSTSISKISNRTATGRKFEKGSTSSSYKGKGIATSSLTRPIPSRASRRLAGCDPEIAPYPNPKKN</sequence>
<accession>A0ABD2Y9J8</accession>
<dbReference type="Proteomes" id="UP001630127">
    <property type="component" value="Unassembled WGS sequence"/>
</dbReference>
<keyword evidence="3" id="KW-1185">Reference proteome</keyword>
<dbReference type="AlphaFoldDB" id="A0ABD2Y9J8"/>
<proteinExistence type="predicted"/>